<protein>
    <submittedName>
        <fullName evidence="3">Uncharacterized protein</fullName>
    </submittedName>
</protein>
<dbReference type="Proteomes" id="UP000295717">
    <property type="component" value="Unassembled WGS sequence"/>
</dbReference>
<evidence type="ECO:0000313" key="4">
    <source>
        <dbReference type="Proteomes" id="UP000295717"/>
    </source>
</evidence>
<reference evidence="3 4" key="1">
    <citation type="submission" date="2019-03" db="EMBL/GenBank/DDBJ databases">
        <title>Genomic Encyclopedia of Type Strains, Phase IV (KMG-IV): sequencing the most valuable type-strain genomes for metagenomic binning, comparative biology and taxonomic classification.</title>
        <authorList>
            <person name="Goeker M."/>
        </authorList>
    </citation>
    <scope>NUCLEOTIDE SEQUENCE [LARGE SCALE GENOMIC DNA]</scope>
    <source>
        <strain evidence="3 4">DSM 13587</strain>
    </source>
</reference>
<comment type="caution">
    <text evidence="3">The sequence shown here is derived from an EMBL/GenBank/DDBJ whole genome shotgun (WGS) entry which is preliminary data.</text>
</comment>
<feature type="transmembrane region" description="Helical" evidence="1">
    <location>
        <begin position="543"/>
        <end position="561"/>
    </location>
</feature>
<feature type="transmembrane region" description="Helical" evidence="1">
    <location>
        <begin position="1240"/>
        <end position="1264"/>
    </location>
</feature>
<feature type="transmembrane region" description="Helical" evidence="1">
    <location>
        <begin position="1211"/>
        <end position="1228"/>
    </location>
</feature>
<evidence type="ECO:0000313" key="3">
    <source>
        <dbReference type="EMBL" id="TCT20709.1"/>
    </source>
</evidence>
<feature type="signal peptide" evidence="2">
    <location>
        <begin position="1"/>
        <end position="22"/>
    </location>
</feature>
<feature type="transmembrane region" description="Helical" evidence="1">
    <location>
        <begin position="518"/>
        <end position="537"/>
    </location>
</feature>
<organism evidence="3 4">
    <name type="scientific">Thiobaca trueperi</name>
    <dbReference type="NCBI Taxonomy" id="127458"/>
    <lineage>
        <taxon>Bacteria</taxon>
        <taxon>Pseudomonadati</taxon>
        <taxon>Pseudomonadota</taxon>
        <taxon>Gammaproteobacteria</taxon>
        <taxon>Chromatiales</taxon>
        <taxon>Chromatiaceae</taxon>
        <taxon>Thiobaca</taxon>
    </lineage>
</organism>
<accession>A0A4R3N227</accession>
<dbReference type="EMBL" id="SMAO01000005">
    <property type="protein sequence ID" value="TCT20709.1"/>
    <property type="molecule type" value="Genomic_DNA"/>
</dbReference>
<sequence>MFRSCVGSLLSILFLFSAPALTETSPDALVAPPADAVTSPAPIFAEPSVPEPLRPWIPWVLETGPDGQDRRACPLDPRDGAWLCAWPGELHLDLNANGGDFAQSWQVFAESWVMLPGDADAWPQAVESGGQALPVVMHEGRPAVKLPVGVWRLTGRLSWTQRPDALSLPATTGLVSLMLDGEQRPQPRIERGGRLWLRDPAASQTADEGDRLSLTVLRRIEDDLPLRVLTRIELDVSGRAREVRVGPVPLPGGVPLALDSPLPARLESDGTLRVQVRPGRWVLDVTTWHAGSIGELKRAAPVAPWPEHEIWAFEARPDLRQVEIGGPPLIDPRQTRLPDDWSRLPVYRVGPDEVLTLTEQRRGDPDPGPDRLNLKRALWLDFDGAGYSVQDRIGGELVRTWRLESGQGLELGQVQIDGKPVPINRLGSDDAPGAPGVEVRRGRLDLLADGRLEAAPNRVPASGWALALDSAQATLHLPPGWDLLAASGVDNLPDTWLARWTLLDLFLVLILIIGIGRLWGWGWGLLALFALGLTWQAPDAPRLVWLHLLAAAALLRLLPATSVQTGAARLRGLVTWYFRLSLLALLFVGLPFLVGEVRGGLYPQLERTPWAGMGDLTPQLAGAFDAVPTPSAPSPATAELTFNEAAENDNATVQYERGGDSYSKGRFYQSAPSAPQTLDIIDPEAQVQTGPGIPTWSWNRFELAWTGPVGQDEQARLWLLTPGWNLLVSLLGSLLLVLLGLRLTDVIPKQASANAGLALLLAVGLGAGGVATPTQADELPTPELLQELRERLLAPPDCLPECLDLSHLALRAEPDRLTLDLTLDAAVAVAAALPGGAGGWTPNEIHLDGAPLDRLSRDAEDRLRVPLAAGRHRLLLAGPLPSRNQIDIPLSLAPRQVTVQADGWRVEGLDAAGRAGSQLQLVRLSEAGLPADQPLTQDALPPLLRVERRLQIGIDWRVETRIQRLSAPEFPLLLPVPLLPGESVQTPGIQVEGNRVLAGLAPGMSELAWTSTLEPVTALTLTASPDSRLNEVWSLDLSPMWHLQPQGLAPVHQRESSDRWLPTWRPLPGETLALTISRPSGVPGPTLTIDRVDYRVEPGRRGSESNLTLAVRSSQGGRHAIRLPDGAEPLRLSVDGRSLPVPAPGTAIDLPLIPGSQSMQVAWRESAVPGPGFSPASPDLGAPAVNLNLSLRLSPDRWVLFAGGPQMGPAVLFWGVLLVIAGLAAALGRSRLTPLRTHDWFLLGIGLSLSQVWVVLLVAGWLFALGLRRQLNAQTSPWRFNLTQIGLILLTLAALAALLGAVQQGLLGHPAMQISGNGSSASLLNWYQDRGGPTLPAVWVFSVPIWIYRALMLGWALWLAFRLLNWLRWGWDGFSQPLLWREWRWVRPSPKPVSTTVDTDGRG</sequence>
<keyword evidence="1" id="KW-0812">Transmembrane</keyword>
<proteinExistence type="predicted"/>
<keyword evidence="1" id="KW-1133">Transmembrane helix</keyword>
<feature type="chain" id="PRO_5020690477" evidence="2">
    <location>
        <begin position="23"/>
        <end position="1403"/>
    </location>
</feature>
<keyword evidence="1" id="KW-0472">Membrane</keyword>
<feature type="transmembrane region" description="Helical" evidence="1">
    <location>
        <begin position="573"/>
        <end position="594"/>
    </location>
</feature>
<keyword evidence="4" id="KW-1185">Reference proteome</keyword>
<evidence type="ECO:0000256" key="2">
    <source>
        <dbReference type="SAM" id="SignalP"/>
    </source>
</evidence>
<name>A0A4R3N227_9GAMM</name>
<feature type="transmembrane region" description="Helical" evidence="1">
    <location>
        <begin position="1337"/>
        <end position="1361"/>
    </location>
</feature>
<keyword evidence="2" id="KW-0732">Signal</keyword>
<gene>
    <name evidence="3" type="ORF">EDC35_105148</name>
</gene>
<evidence type="ECO:0000256" key="1">
    <source>
        <dbReference type="SAM" id="Phobius"/>
    </source>
</evidence>
<feature type="transmembrane region" description="Helical" evidence="1">
    <location>
        <begin position="753"/>
        <end position="771"/>
    </location>
</feature>
<feature type="transmembrane region" description="Helical" evidence="1">
    <location>
        <begin position="723"/>
        <end position="741"/>
    </location>
</feature>
<dbReference type="RefSeq" id="WP_207896191.1">
    <property type="nucleotide sequence ID" value="NZ_SMAO01000005.1"/>
</dbReference>
<feature type="transmembrane region" description="Helical" evidence="1">
    <location>
        <begin position="1284"/>
        <end position="1302"/>
    </location>
</feature>